<dbReference type="GO" id="GO:0000981">
    <property type="term" value="F:DNA-binding transcription factor activity, RNA polymerase II-specific"/>
    <property type="evidence" value="ECO:0007669"/>
    <property type="project" value="InterPro"/>
</dbReference>
<dbReference type="Pfam" id="PF11951">
    <property type="entry name" value="Fungal_trans_2"/>
    <property type="match status" value="1"/>
</dbReference>
<dbReference type="PANTHER" id="PTHR37534:SF15">
    <property type="entry name" value="ZN(II)2CYS6 TRANSCRIPTION FACTOR (EUROFUNG)"/>
    <property type="match status" value="1"/>
</dbReference>
<evidence type="ECO:0000256" key="2">
    <source>
        <dbReference type="ARBA" id="ARBA00023015"/>
    </source>
</evidence>
<evidence type="ECO:0000313" key="10">
    <source>
        <dbReference type="Proteomes" id="UP000253845"/>
    </source>
</evidence>
<feature type="region of interest" description="Disordered" evidence="6">
    <location>
        <begin position="1"/>
        <end position="78"/>
    </location>
</feature>
<dbReference type="InterPro" id="IPR001138">
    <property type="entry name" value="Zn2Cys6_DnaBD"/>
</dbReference>
<keyword evidence="7" id="KW-0812">Transmembrane</keyword>
<dbReference type="GO" id="GO:0045944">
    <property type="term" value="P:positive regulation of transcription by RNA polymerase II"/>
    <property type="evidence" value="ECO:0007669"/>
    <property type="project" value="TreeGrafter"/>
</dbReference>
<proteinExistence type="predicted"/>
<feature type="transmembrane region" description="Helical" evidence="7">
    <location>
        <begin position="820"/>
        <end position="845"/>
    </location>
</feature>
<evidence type="ECO:0000256" key="7">
    <source>
        <dbReference type="SAM" id="Phobius"/>
    </source>
</evidence>
<keyword evidence="7" id="KW-1133">Transmembrane helix</keyword>
<keyword evidence="7" id="KW-0472">Membrane</keyword>
<dbReference type="EMBL" id="KZ851909">
    <property type="protein sequence ID" value="RDH21798.1"/>
    <property type="molecule type" value="Genomic_DNA"/>
</dbReference>
<dbReference type="GO" id="GO:0008270">
    <property type="term" value="F:zinc ion binding"/>
    <property type="evidence" value="ECO:0007669"/>
    <property type="project" value="InterPro"/>
</dbReference>
<reference evidence="9 10" key="1">
    <citation type="submission" date="2018-07" db="EMBL/GenBank/DDBJ databases">
        <title>Section-level genome sequencing of Aspergillus section Nigri to investigate inter- and intra-species variation.</title>
        <authorList>
            <consortium name="DOE Joint Genome Institute"/>
            <person name="Vesth T.C."/>
            <person name="Nybo J.L."/>
            <person name="Theobald S."/>
            <person name="Frisvad J.C."/>
            <person name="Larsen T.O."/>
            <person name="Nielsen K.F."/>
            <person name="Hoof J.B."/>
            <person name="Brandl J."/>
            <person name="Salamov A."/>
            <person name="Riley R."/>
            <person name="Gladden J.M."/>
            <person name="Phatale P."/>
            <person name="Nielsen M.T."/>
            <person name="Lyhne E.K."/>
            <person name="Kogle M.E."/>
            <person name="Strasser K."/>
            <person name="McDonnell E."/>
            <person name="Barry K."/>
            <person name="Clum A."/>
            <person name="Chen C."/>
            <person name="Nolan M."/>
            <person name="Sandor L."/>
            <person name="Kuo A."/>
            <person name="Lipzen A."/>
            <person name="Hainaut M."/>
            <person name="Drula E."/>
            <person name="Tsang A."/>
            <person name="Magnuson J.K."/>
            <person name="Henrissat B."/>
            <person name="Wiebenga A."/>
            <person name="Simmons B.A."/>
            <person name="Makela M.R."/>
            <person name="De vries R.P."/>
            <person name="Grigoriev I.V."/>
            <person name="Mortensen U.H."/>
            <person name="Baker S.E."/>
            <person name="Andersen M.R."/>
        </authorList>
    </citation>
    <scope>NUCLEOTIDE SEQUENCE [LARGE SCALE GENOMIC DNA]</scope>
    <source>
        <strain evidence="9 10">ATCC 13496</strain>
    </source>
</reference>
<dbReference type="Proteomes" id="UP000253845">
    <property type="component" value="Unassembled WGS sequence"/>
</dbReference>
<feature type="compositionally biased region" description="Low complexity" evidence="6">
    <location>
        <begin position="153"/>
        <end position="184"/>
    </location>
</feature>
<dbReference type="GO" id="GO:0000976">
    <property type="term" value="F:transcription cis-regulatory region binding"/>
    <property type="evidence" value="ECO:0007669"/>
    <property type="project" value="TreeGrafter"/>
</dbReference>
<keyword evidence="2" id="KW-0805">Transcription regulation</keyword>
<dbReference type="InterPro" id="IPR021858">
    <property type="entry name" value="Fun_TF"/>
</dbReference>
<comment type="subcellular location">
    <subcellularLocation>
        <location evidence="1">Nucleus</location>
    </subcellularLocation>
</comment>
<feature type="compositionally biased region" description="Basic and acidic residues" evidence="6">
    <location>
        <begin position="60"/>
        <end position="69"/>
    </location>
</feature>
<evidence type="ECO:0000256" key="1">
    <source>
        <dbReference type="ARBA" id="ARBA00004123"/>
    </source>
</evidence>
<organism evidence="9 10">
    <name type="scientific">Aspergillus niger ATCC 13496</name>
    <dbReference type="NCBI Taxonomy" id="1353008"/>
    <lineage>
        <taxon>Eukaryota</taxon>
        <taxon>Fungi</taxon>
        <taxon>Dikarya</taxon>
        <taxon>Ascomycota</taxon>
        <taxon>Pezizomycotina</taxon>
        <taxon>Eurotiomycetes</taxon>
        <taxon>Eurotiomycetidae</taxon>
        <taxon>Eurotiales</taxon>
        <taxon>Aspergillaceae</taxon>
        <taxon>Aspergillus</taxon>
        <taxon>Aspergillus subgen. Circumdati</taxon>
    </lineage>
</organism>
<dbReference type="PROSITE" id="PS00463">
    <property type="entry name" value="ZN2_CY6_FUNGAL_1"/>
    <property type="match status" value="1"/>
</dbReference>
<protein>
    <recommendedName>
        <fullName evidence="8">Zn(2)-C6 fungal-type domain-containing protein</fullName>
    </recommendedName>
</protein>
<evidence type="ECO:0000259" key="8">
    <source>
        <dbReference type="PROSITE" id="PS50048"/>
    </source>
</evidence>
<dbReference type="PANTHER" id="PTHR37534">
    <property type="entry name" value="TRANSCRIPTIONAL ACTIVATOR PROTEIN UGA3"/>
    <property type="match status" value="1"/>
</dbReference>
<keyword evidence="3" id="KW-0238">DNA-binding</keyword>
<feature type="domain" description="Zn(2)-C6 fungal-type" evidence="8">
    <location>
        <begin position="89"/>
        <end position="117"/>
    </location>
</feature>
<evidence type="ECO:0000256" key="3">
    <source>
        <dbReference type="ARBA" id="ARBA00023125"/>
    </source>
</evidence>
<dbReference type="PROSITE" id="PS50048">
    <property type="entry name" value="ZN2_CY6_FUNGAL_2"/>
    <property type="match status" value="1"/>
</dbReference>
<dbReference type="SUPFAM" id="SSF57701">
    <property type="entry name" value="Zn2/Cys6 DNA-binding domain"/>
    <property type="match status" value="1"/>
</dbReference>
<evidence type="ECO:0000256" key="4">
    <source>
        <dbReference type="ARBA" id="ARBA00023163"/>
    </source>
</evidence>
<name>A0A370C1J8_ASPNG</name>
<dbReference type="SMART" id="SM00066">
    <property type="entry name" value="GAL4"/>
    <property type="match status" value="1"/>
</dbReference>
<keyword evidence="5" id="KW-0539">Nucleus</keyword>
<sequence length="900" mass="100786">MENINIPSPSAILDIQRPSTSTDGLSNPSVSPKNSSAIQRGAAKDRSKPKQTKSRNGTNNEHKRHEQRQGHRRSISRSALTSYCSPYPGCKTCKDKRLKCDETKPSCIQCRKRNVTCEGYIKKFQWRNGYWQKNLNGGTNGSANTKKAIQYQSNENSSSETSGSSIPQHQSRASKSQQAASSLPSLGSGSFMGLADLTSKDALPSKHTNRHSFSDKDSFGNPEVFVGQLTPVSFDEDILASSFTDISPSDQISWISDASLVAVEQKSETEREPKRDLGRKNSYAQDGFSFEELMEIDDEDIEEIVRRPDRSMKSGRPENADMNVAPHHGLFNICREPNLGVASPEMLVLQFDRVTCGILSVKDGIHENPWRTLIWPLAKETPALYHAVFSLAAFHSSKEVPALRVHGVDHMRQSITHLVHDIRNMRVDAALATSLALAFADTWDQHTRTCIQHLKGAKALVSQVVGLGAQGEMRGINLSRVRFLYNTWLYMDVIARLTSREESGDQEVDAPFFQPPSHAVHEIDPLMGCATTLFPLINQVARLVQRVRKTASNSISLISQAIELKRLVEQWEPPQFFEPPEDPSSEVQHSIQTAHAYRWATLLYLHQAVPEMPSEPTSELAKRVLILLATVPSSSRTLIIQMFPLLAAESEAEQEDDRQWVLSRWESIQTRLMLGSIDRCIEIVREVWARRDAFEDEKQRLRGSSGRGANSVMETLTNDRVPLTSLKSNDQMVRSTYAKEPWRRTIQEEWLASKATIGHSRRSSAMSPLENIEFEKTVRGRLHWINVMQDWGWEAHSYSVPGLRPGSLVCSTRAHLHHRAGAATTIVILASFPTWLLSLGCFVGITRAGIRLGVFGWILCWRSLGLILSQIRSERGQIRLQIARYGHGSSHGCEGCTMIA</sequence>
<dbReference type="Gene3D" id="4.10.240.10">
    <property type="entry name" value="Zn(2)-C6 fungal-type DNA-binding domain"/>
    <property type="match status" value="1"/>
</dbReference>
<accession>A0A370C1J8</accession>
<dbReference type="GO" id="GO:0005634">
    <property type="term" value="C:nucleus"/>
    <property type="evidence" value="ECO:0007669"/>
    <property type="project" value="UniProtKB-SubCell"/>
</dbReference>
<evidence type="ECO:0000256" key="6">
    <source>
        <dbReference type="SAM" id="MobiDB-lite"/>
    </source>
</evidence>
<dbReference type="CDD" id="cd00067">
    <property type="entry name" value="GAL4"/>
    <property type="match status" value="1"/>
</dbReference>
<evidence type="ECO:0000313" key="9">
    <source>
        <dbReference type="EMBL" id="RDH21798.1"/>
    </source>
</evidence>
<feature type="compositionally biased region" description="Polar residues" evidence="6">
    <location>
        <begin position="17"/>
        <end position="38"/>
    </location>
</feature>
<dbReference type="InterPro" id="IPR036864">
    <property type="entry name" value="Zn2-C6_fun-type_DNA-bd_sf"/>
</dbReference>
<dbReference type="Pfam" id="PF00172">
    <property type="entry name" value="Zn_clus"/>
    <property type="match status" value="1"/>
</dbReference>
<keyword evidence="4" id="KW-0804">Transcription</keyword>
<dbReference type="AlphaFoldDB" id="A0A370C1J8"/>
<dbReference type="VEuPathDB" id="FungiDB:M747DRAFT_313976"/>
<evidence type="ECO:0000256" key="5">
    <source>
        <dbReference type="ARBA" id="ARBA00023242"/>
    </source>
</evidence>
<feature type="region of interest" description="Disordered" evidence="6">
    <location>
        <begin position="150"/>
        <end position="184"/>
    </location>
</feature>
<gene>
    <name evidence="9" type="ORF">M747DRAFT_313976</name>
</gene>